<keyword evidence="10" id="KW-0472">Membrane</keyword>
<accession>A0A1E5VB11</accession>
<keyword evidence="5" id="KW-0479">Metal-binding</keyword>
<evidence type="ECO:0000256" key="5">
    <source>
        <dbReference type="ARBA" id="ARBA00022723"/>
    </source>
</evidence>
<dbReference type="GO" id="GO:0016020">
    <property type="term" value="C:membrane"/>
    <property type="evidence" value="ECO:0007669"/>
    <property type="project" value="UniProtKB-SubCell"/>
</dbReference>
<sequence>LAKQSMLIGVPGIMYAQKNVNTSIHSLILNIVERHKHDLATCVNKDLLHAIVEGAKVGSFSSCTPEDFIVDNCTNIYFAGHETTSTTAAWCLMLLASHPKWQSCARAEVLGVCQGNSLNTDMLWKLKTVCLLICRLFTHRT</sequence>
<evidence type="ECO:0000256" key="1">
    <source>
        <dbReference type="ARBA" id="ARBA00004370"/>
    </source>
</evidence>
<dbReference type="PANTHER" id="PTHR24282">
    <property type="entry name" value="CYTOCHROME P450 FAMILY MEMBER"/>
    <property type="match status" value="1"/>
</dbReference>
<proteinExistence type="inferred from homology"/>
<dbReference type="GO" id="GO:0004497">
    <property type="term" value="F:monooxygenase activity"/>
    <property type="evidence" value="ECO:0007669"/>
    <property type="project" value="UniProtKB-KW"/>
</dbReference>
<dbReference type="SUPFAM" id="SSF48264">
    <property type="entry name" value="Cytochrome P450"/>
    <property type="match status" value="1"/>
</dbReference>
<keyword evidence="9" id="KW-0503">Monooxygenase</keyword>
<dbReference type="InterPro" id="IPR050665">
    <property type="entry name" value="Cytochrome_P450_Monooxygen"/>
</dbReference>
<comment type="subcellular location">
    <subcellularLocation>
        <location evidence="1">Membrane</location>
    </subcellularLocation>
</comment>
<keyword evidence="7" id="KW-0560">Oxidoreductase</keyword>
<dbReference type="GO" id="GO:0006629">
    <property type="term" value="P:lipid metabolic process"/>
    <property type="evidence" value="ECO:0007669"/>
    <property type="project" value="UniProtKB-ARBA"/>
</dbReference>
<dbReference type="InterPro" id="IPR001128">
    <property type="entry name" value="Cyt_P450"/>
</dbReference>
<evidence type="ECO:0000256" key="10">
    <source>
        <dbReference type="ARBA" id="ARBA00023136"/>
    </source>
</evidence>
<name>A0A1E5VB11_9POAL</name>
<evidence type="ECO:0000256" key="4">
    <source>
        <dbReference type="ARBA" id="ARBA00022692"/>
    </source>
</evidence>
<evidence type="ECO:0000256" key="8">
    <source>
        <dbReference type="ARBA" id="ARBA00023004"/>
    </source>
</evidence>
<evidence type="ECO:0000256" key="2">
    <source>
        <dbReference type="ARBA" id="ARBA00010617"/>
    </source>
</evidence>
<keyword evidence="12" id="KW-1185">Reference proteome</keyword>
<feature type="non-terminal residue" evidence="11">
    <location>
        <position position="1"/>
    </location>
</feature>
<dbReference type="STRING" id="888268.A0A1E5VB11"/>
<evidence type="ECO:0000256" key="6">
    <source>
        <dbReference type="ARBA" id="ARBA00022989"/>
    </source>
</evidence>
<dbReference type="Gene3D" id="1.10.630.10">
    <property type="entry name" value="Cytochrome P450"/>
    <property type="match status" value="1"/>
</dbReference>
<dbReference type="GO" id="GO:0005506">
    <property type="term" value="F:iron ion binding"/>
    <property type="evidence" value="ECO:0007669"/>
    <property type="project" value="InterPro"/>
</dbReference>
<keyword evidence="4" id="KW-0812">Transmembrane</keyword>
<evidence type="ECO:0000313" key="12">
    <source>
        <dbReference type="Proteomes" id="UP000095767"/>
    </source>
</evidence>
<dbReference type="EMBL" id="LWDX02045601">
    <property type="protein sequence ID" value="OEL22340.1"/>
    <property type="molecule type" value="Genomic_DNA"/>
</dbReference>
<organism evidence="11 12">
    <name type="scientific">Dichanthelium oligosanthes</name>
    <dbReference type="NCBI Taxonomy" id="888268"/>
    <lineage>
        <taxon>Eukaryota</taxon>
        <taxon>Viridiplantae</taxon>
        <taxon>Streptophyta</taxon>
        <taxon>Embryophyta</taxon>
        <taxon>Tracheophyta</taxon>
        <taxon>Spermatophyta</taxon>
        <taxon>Magnoliopsida</taxon>
        <taxon>Liliopsida</taxon>
        <taxon>Poales</taxon>
        <taxon>Poaceae</taxon>
        <taxon>PACMAD clade</taxon>
        <taxon>Panicoideae</taxon>
        <taxon>Panicodae</taxon>
        <taxon>Paniceae</taxon>
        <taxon>Dichantheliinae</taxon>
        <taxon>Dichanthelium</taxon>
    </lineage>
</organism>
<keyword evidence="6" id="KW-1133">Transmembrane helix</keyword>
<dbReference type="Proteomes" id="UP000095767">
    <property type="component" value="Unassembled WGS sequence"/>
</dbReference>
<evidence type="ECO:0000256" key="9">
    <source>
        <dbReference type="ARBA" id="ARBA00023033"/>
    </source>
</evidence>
<protein>
    <submittedName>
        <fullName evidence="11">Cytochrome P450 714C2</fullName>
    </submittedName>
</protein>
<dbReference type="GO" id="GO:0016705">
    <property type="term" value="F:oxidoreductase activity, acting on paired donors, with incorporation or reduction of molecular oxygen"/>
    <property type="evidence" value="ECO:0007669"/>
    <property type="project" value="InterPro"/>
</dbReference>
<comment type="similarity">
    <text evidence="2">Belongs to the cytochrome P450 family.</text>
</comment>
<dbReference type="AlphaFoldDB" id="A0A1E5VB11"/>
<dbReference type="PANTHER" id="PTHR24282:SF196">
    <property type="entry name" value="CYTOCHROME P450 714C2"/>
    <property type="match status" value="1"/>
</dbReference>
<keyword evidence="3" id="KW-0349">Heme</keyword>
<reference evidence="11 12" key="1">
    <citation type="submission" date="2016-09" db="EMBL/GenBank/DDBJ databases">
        <title>The draft genome of Dichanthelium oligosanthes: A C3 panicoid grass species.</title>
        <authorList>
            <person name="Studer A.J."/>
            <person name="Schnable J.C."/>
            <person name="Brutnell T.P."/>
        </authorList>
    </citation>
    <scope>NUCLEOTIDE SEQUENCE [LARGE SCALE GENOMIC DNA]</scope>
    <source>
        <strain evidence="12">cv. Kellogg 1175</strain>
        <tissue evidence="11">Leaf</tissue>
    </source>
</reference>
<evidence type="ECO:0000256" key="7">
    <source>
        <dbReference type="ARBA" id="ARBA00023002"/>
    </source>
</evidence>
<keyword evidence="8" id="KW-0408">Iron</keyword>
<dbReference type="InterPro" id="IPR036396">
    <property type="entry name" value="Cyt_P450_sf"/>
</dbReference>
<gene>
    <name evidence="11" type="ORF">BAE44_0016641</name>
</gene>
<comment type="caution">
    <text evidence="11">The sequence shown here is derived from an EMBL/GenBank/DDBJ whole genome shotgun (WGS) entry which is preliminary data.</text>
</comment>
<evidence type="ECO:0000256" key="3">
    <source>
        <dbReference type="ARBA" id="ARBA00022617"/>
    </source>
</evidence>
<dbReference type="OrthoDB" id="684658at2759"/>
<dbReference type="GO" id="GO:0020037">
    <property type="term" value="F:heme binding"/>
    <property type="evidence" value="ECO:0007669"/>
    <property type="project" value="InterPro"/>
</dbReference>
<evidence type="ECO:0000313" key="11">
    <source>
        <dbReference type="EMBL" id="OEL22340.1"/>
    </source>
</evidence>
<dbReference type="Pfam" id="PF00067">
    <property type="entry name" value="p450"/>
    <property type="match status" value="1"/>
</dbReference>